<dbReference type="Pfam" id="PF00480">
    <property type="entry name" value="ROK"/>
    <property type="match status" value="1"/>
</dbReference>
<dbReference type="InterPro" id="IPR000600">
    <property type="entry name" value="ROK"/>
</dbReference>
<organism evidence="2 3">
    <name type="scientific">Caulobacter henricii</name>
    <dbReference type="NCBI Taxonomy" id="69395"/>
    <lineage>
        <taxon>Bacteria</taxon>
        <taxon>Pseudomonadati</taxon>
        <taxon>Pseudomonadota</taxon>
        <taxon>Alphaproteobacteria</taxon>
        <taxon>Caulobacterales</taxon>
        <taxon>Caulobacteraceae</taxon>
        <taxon>Caulobacter</taxon>
    </lineage>
</organism>
<dbReference type="InterPro" id="IPR043129">
    <property type="entry name" value="ATPase_NBD"/>
</dbReference>
<evidence type="ECO:0000313" key="2">
    <source>
        <dbReference type="EMBL" id="ALL15193.1"/>
    </source>
</evidence>
<dbReference type="InterPro" id="IPR036388">
    <property type="entry name" value="WH-like_DNA-bd_sf"/>
</dbReference>
<dbReference type="SUPFAM" id="SSF53067">
    <property type="entry name" value="Actin-like ATPase domain"/>
    <property type="match status" value="1"/>
</dbReference>
<dbReference type="EMBL" id="CP013002">
    <property type="protein sequence ID" value="ALL15193.1"/>
    <property type="molecule type" value="Genomic_DNA"/>
</dbReference>
<accession>A0A0P0P3Y6</accession>
<dbReference type="OrthoDB" id="49685at2"/>
<gene>
    <name evidence="2" type="ORF">AQ619_03605</name>
</gene>
<proteinExistence type="inferred from homology"/>
<dbReference type="Proteomes" id="UP000056905">
    <property type="component" value="Chromosome"/>
</dbReference>
<dbReference type="AlphaFoldDB" id="A0A0P0P3Y6"/>
<dbReference type="InterPro" id="IPR036390">
    <property type="entry name" value="WH_DNA-bd_sf"/>
</dbReference>
<dbReference type="STRING" id="69395.AQ619_03605"/>
<dbReference type="RefSeq" id="WP_062151248.1">
    <property type="nucleotide sequence ID" value="NZ_CP013002.1"/>
</dbReference>
<dbReference type="PANTHER" id="PTHR18964:SF149">
    <property type="entry name" value="BIFUNCTIONAL UDP-N-ACETYLGLUCOSAMINE 2-EPIMERASE_N-ACETYLMANNOSAMINE KINASE"/>
    <property type="match status" value="1"/>
</dbReference>
<comment type="similarity">
    <text evidence="1">Belongs to the ROK (NagC/XylR) family.</text>
</comment>
<reference evidence="2 3" key="1">
    <citation type="submission" date="2015-10" db="EMBL/GenBank/DDBJ databases">
        <title>Conservation of the essential genome among Caulobacter and Brevundimonas species.</title>
        <authorList>
            <person name="Scott D."/>
            <person name="Ely B."/>
        </authorList>
    </citation>
    <scope>NUCLEOTIDE SEQUENCE [LARGE SCALE GENOMIC DNA]</scope>
    <source>
        <strain evidence="2 3">CB4</strain>
    </source>
</reference>
<dbReference type="Gene3D" id="1.10.10.10">
    <property type="entry name" value="Winged helix-like DNA-binding domain superfamily/Winged helix DNA-binding domain"/>
    <property type="match status" value="1"/>
</dbReference>
<dbReference type="PANTHER" id="PTHR18964">
    <property type="entry name" value="ROK (REPRESSOR, ORF, KINASE) FAMILY"/>
    <property type="match status" value="1"/>
</dbReference>
<dbReference type="KEGG" id="chq:AQ619_03605"/>
<dbReference type="Gene3D" id="3.30.420.40">
    <property type="match status" value="2"/>
</dbReference>
<dbReference type="Pfam" id="PF13412">
    <property type="entry name" value="HTH_24"/>
    <property type="match status" value="1"/>
</dbReference>
<keyword evidence="3" id="KW-1185">Reference proteome</keyword>
<evidence type="ECO:0000313" key="3">
    <source>
        <dbReference type="Proteomes" id="UP000056905"/>
    </source>
</evidence>
<name>A0A0P0P3Y6_9CAUL</name>
<dbReference type="SUPFAM" id="SSF46785">
    <property type="entry name" value="Winged helix' DNA-binding domain"/>
    <property type="match status" value="1"/>
</dbReference>
<protein>
    <submittedName>
        <fullName evidence="2">ROK family transcriptional regulator</fullName>
    </submittedName>
</protein>
<sequence length="396" mass="41237">MRRRSVGASFSGTNLERAGDHNQRVTLQAIRARGPVTRIDLAEVTGLTPPAVANITKRLMDLGLVSEAGRLYGGRGQPAMTLVANPEGCFAIGVHIDRDHITATLVDFAGEVRARASQEIAFPLPEDVSRFWAGDGGRGLLAALPYPDRLLGVGVALPDDFGKVALPNRPASFEAWNTLEPASLFALPGGPPVFVENDAAAAALAELQFGHGLRKPSFFYILIAAGLGGGMVIEGEHFRGDDGRSGELGFLPMRNAPAGASVQSVVSMSALFARLEAGGFSVVDPGALLDLPAQGQALIGAWIESAADALIDPMVNISCLINPEAVYLGGRLPAEIVDRLAAALNSRLDALTGIPAMAKARRAATSADGPAIGAAILPIIDQLLPSRATLRKVATP</sequence>
<evidence type="ECO:0000256" key="1">
    <source>
        <dbReference type="ARBA" id="ARBA00006479"/>
    </source>
</evidence>